<sequence length="195" mass="22492">MIIIIFAVAAFLEGVMCFGVYYIPKNHIGIKTHLWGGEKVIIYGEGIAFAFPITYRIVKYPITGSVSLINYKFGNFYQRHAINGKASDQYDVEWNVIMDYVFDFNQASSLVNRFENRLPLEILEYETRRAARLTFSKYDNTSFRDKTICQQIMNEISALSLEELAKRKIILTTLRLTPYQENMPGLVKPPPEKSP</sequence>
<dbReference type="Proteomes" id="UP000179266">
    <property type="component" value="Unassembled WGS sequence"/>
</dbReference>
<evidence type="ECO:0000313" key="1">
    <source>
        <dbReference type="EMBL" id="OGL48118.1"/>
    </source>
</evidence>
<proteinExistence type="predicted"/>
<organism evidence="1 2">
    <name type="scientific">Candidatus Schekmanbacteria bacterium RBG_13_48_7</name>
    <dbReference type="NCBI Taxonomy" id="1817878"/>
    <lineage>
        <taxon>Bacteria</taxon>
        <taxon>Candidatus Schekmaniibacteriota</taxon>
    </lineage>
</organism>
<accession>A0A1F7S4C8</accession>
<reference evidence="1 2" key="1">
    <citation type="journal article" date="2016" name="Nat. Commun.">
        <title>Thousands of microbial genomes shed light on interconnected biogeochemical processes in an aquifer system.</title>
        <authorList>
            <person name="Anantharaman K."/>
            <person name="Brown C.T."/>
            <person name="Hug L.A."/>
            <person name="Sharon I."/>
            <person name="Castelle C.J."/>
            <person name="Probst A.J."/>
            <person name="Thomas B.C."/>
            <person name="Singh A."/>
            <person name="Wilkins M.J."/>
            <person name="Karaoz U."/>
            <person name="Brodie E.L."/>
            <person name="Williams K.H."/>
            <person name="Hubbard S.S."/>
            <person name="Banfield J.F."/>
        </authorList>
    </citation>
    <scope>NUCLEOTIDE SEQUENCE [LARGE SCALE GENOMIC DNA]</scope>
</reference>
<dbReference type="AlphaFoldDB" id="A0A1F7S4C8"/>
<gene>
    <name evidence="1" type="ORF">A2161_02640</name>
</gene>
<dbReference type="EMBL" id="MGDD01000045">
    <property type="protein sequence ID" value="OGL48118.1"/>
    <property type="molecule type" value="Genomic_DNA"/>
</dbReference>
<comment type="caution">
    <text evidence="1">The sequence shown here is derived from an EMBL/GenBank/DDBJ whole genome shotgun (WGS) entry which is preliminary data.</text>
</comment>
<evidence type="ECO:0000313" key="2">
    <source>
        <dbReference type="Proteomes" id="UP000179266"/>
    </source>
</evidence>
<evidence type="ECO:0008006" key="3">
    <source>
        <dbReference type="Google" id="ProtNLM"/>
    </source>
</evidence>
<protein>
    <recommendedName>
        <fullName evidence="3">Band 7 domain-containing protein</fullName>
    </recommendedName>
</protein>
<name>A0A1F7S4C8_9BACT</name>